<keyword evidence="3" id="KW-0677">Repeat</keyword>
<dbReference type="GO" id="GO:0008270">
    <property type="term" value="F:zinc ion binding"/>
    <property type="evidence" value="ECO:0007669"/>
    <property type="project" value="UniProtKB-KW"/>
</dbReference>
<keyword evidence="8" id="KW-0804">Transcription</keyword>
<dbReference type="PROSITE" id="PS00028">
    <property type="entry name" value="ZINC_FINGER_C2H2_1"/>
    <property type="match status" value="1"/>
</dbReference>
<evidence type="ECO:0000313" key="12">
    <source>
        <dbReference type="EMBL" id="KFM61539.1"/>
    </source>
</evidence>
<keyword evidence="6" id="KW-0805">Transcription regulation</keyword>
<dbReference type="STRING" id="407821.A0A087T8V0"/>
<reference evidence="12 13" key="1">
    <citation type="submission" date="2013-11" db="EMBL/GenBank/DDBJ databases">
        <title>Genome sequencing of Stegodyphus mimosarum.</title>
        <authorList>
            <person name="Bechsgaard J."/>
        </authorList>
    </citation>
    <scope>NUCLEOTIDE SEQUENCE [LARGE SCALE GENOMIC DNA]</scope>
</reference>
<evidence type="ECO:0000256" key="6">
    <source>
        <dbReference type="ARBA" id="ARBA00023015"/>
    </source>
</evidence>
<dbReference type="InterPro" id="IPR013087">
    <property type="entry name" value="Znf_C2H2_type"/>
</dbReference>
<evidence type="ECO:0000256" key="7">
    <source>
        <dbReference type="ARBA" id="ARBA00023125"/>
    </source>
</evidence>
<keyword evidence="13" id="KW-1185">Reference proteome</keyword>
<dbReference type="PROSITE" id="PS50157">
    <property type="entry name" value="ZINC_FINGER_C2H2_2"/>
    <property type="match status" value="1"/>
</dbReference>
<evidence type="ECO:0000256" key="9">
    <source>
        <dbReference type="ARBA" id="ARBA00023242"/>
    </source>
</evidence>
<name>A0A087T8V0_STEMI</name>
<evidence type="ECO:0000256" key="3">
    <source>
        <dbReference type="ARBA" id="ARBA00022737"/>
    </source>
</evidence>
<keyword evidence="2" id="KW-0479">Metal-binding</keyword>
<dbReference type="FunFam" id="3.30.160.60:FF:000450">
    <property type="entry name" value="PR domain zinc finger protein 14"/>
    <property type="match status" value="1"/>
</dbReference>
<organism evidence="12 13">
    <name type="scientific">Stegodyphus mimosarum</name>
    <name type="common">African social velvet spider</name>
    <dbReference type="NCBI Taxonomy" id="407821"/>
    <lineage>
        <taxon>Eukaryota</taxon>
        <taxon>Metazoa</taxon>
        <taxon>Ecdysozoa</taxon>
        <taxon>Arthropoda</taxon>
        <taxon>Chelicerata</taxon>
        <taxon>Arachnida</taxon>
        <taxon>Araneae</taxon>
        <taxon>Araneomorphae</taxon>
        <taxon>Entelegynae</taxon>
        <taxon>Eresoidea</taxon>
        <taxon>Eresidae</taxon>
        <taxon>Stegodyphus</taxon>
    </lineage>
</organism>
<dbReference type="PANTHER" id="PTHR23235">
    <property type="entry name" value="KRUEPPEL-LIKE TRANSCRIPTION FACTOR"/>
    <property type="match status" value="1"/>
</dbReference>
<keyword evidence="4 10" id="KW-0863">Zinc-finger</keyword>
<keyword evidence="7" id="KW-0238">DNA-binding</keyword>
<evidence type="ECO:0000256" key="2">
    <source>
        <dbReference type="ARBA" id="ARBA00022723"/>
    </source>
</evidence>
<dbReference type="GO" id="GO:0000978">
    <property type="term" value="F:RNA polymerase II cis-regulatory region sequence-specific DNA binding"/>
    <property type="evidence" value="ECO:0007669"/>
    <property type="project" value="TreeGrafter"/>
</dbReference>
<dbReference type="GO" id="GO:0005634">
    <property type="term" value="C:nucleus"/>
    <property type="evidence" value="ECO:0007669"/>
    <property type="project" value="UniProtKB-SubCell"/>
</dbReference>
<dbReference type="Pfam" id="PF13894">
    <property type="entry name" value="zf-C2H2_4"/>
    <property type="match status" value="1"/>
</dbReference>
<feature type="domain" description="C2H2-type" evidence="11">
    <location>
        <begin position="9"/>
        <end position="36"/>
    </location>
</feature>
<evidence type="ECO:0000259" key="11">
    <source>
        <dbReference type="PROSITE" id="PS50157"/>
    </source>
</evidence>
<dbReference type="Proteomes" id="UP000054359">
    <property type="component" value="Unassembled WGS sequence"/>
</dbReference>
<feature type="non-terminal residue" evidence="12">
    <location>
        <position position="54"/>
    </location>
</feature>
<evidence type="ECO:0000313" key="13">
    <source>
        <dbReference type="Proteomes" id="UP000054359"/>
    </source>
</evidence>
<proteinExistence type="predicted"/>
<gene>
    <name evidence="12" type="ORF">X975_19273</name>
</gene>
<evidence type="ECO:0000256" key="8">
    <source>
        <dbReference type="ARBA" id="ARBA00023163"/>
    </source>
</evidence>
<evidence type="ECO:0000256" key="5">
    <source>
        <dbReference type="ARBA" id="ARBA00022833"/>
    </source>
</evidence>
<evidence type="ECO:0000256" key="10">
    <source>
        <dbReference type="PROSITE-ProRule" id="PRU00042"/>
    </source>
</evidence>
<dbReference type="SMART" id="SM00355">
    <property type="entry name" value="ZnF_C2H2"/>
    <property type="match status" value="1"/>
</dbReference>
<evidence type="ECO:0000256" key="4">
    <source>
        <dbReference type="ARBA" id="ARBA00022771"/>
    </source>
</evidence>
<dbReference type="Gene3D" id="3.30.160.60">
    <property type="entry name" value="Classic Zinc Finger"/>
    <property type="match status" value="1"/>
</dbReference>
<sequence length="54" mass="6255">MTHTGERPHKCIHCNKSFTDRSNFKRHLMTHTKIKSFVCEICSSRFSCKALLSA</sequence>
<evidence type="ECO:0000256" key="1">
    <source>
        <dbReference type="ARBA" id="ARBA00004123"/>
    </source>
</evidence>
<dbReference type="AlphaFoldDB" id="A0A087T8V0"/>
<comment type="subcellular location">
    <subcellularLocation>
        <location evidence="1">Nucleus</location>
    </subcellularLocation>
</comment>
<accession>A0A087T8V0</accession>
<dbReference type="PANTHER" id="PTHR23235:SF142">
    <property type="entry name" value="ZINC FINGER PROTEIN 384"/>
    <property type="match status" value="1"/>
</dbReference>
<dbReference type="GO" id="GO:0000981">
    <property type="term" value="F:DNA-binding transcription factor activity, RNA polymerase II-specific"/>
    <property type="evidence" value="ECO:0007669"/>
    <property type="project" value="TreeGrafter"/>
</dbReference>
<dbReference type="SUPFAM" id="SSF57667">
    <property type="entry name" value="beta-beta-alpha zinc fingers"/>
    <property type="match status" value="1"/>
</dbReference>
<keyword evidence="9" id="KW-0539">Nucleus</keyword>
<dbReference type="EMBL" id="KK114012">
    <property type="protein sequence ID" value="KFM61539.1"/>
    <property type="molecule type" value="Genomic_DNA"/>
</dbReference>
<dbReference type="InterPro" id="IPR036236">
    <property type="entry name" value="Znf_C2H2_sf"/>
</dbReference>
<dbReference type="OrthoDB" id="6437394at2759"/>
<protein>
    <submittedName>
        <fullName evidence="12">Protein snail-like protein Sna</fullName>
    </submittedName>
</protein>
<keyword evidence="5" id="KW-0862">Zinc</keyword>